<feature type="domain" description="Thioredoxin-like fold" evidence="8">
    <location>
        <begin position="81"/>
        <end position="277"/>
    </location>
</feature>
<dbReference type="RefSeq" id="WP_388237904.1">
    <property type="nucleotide sequence ID" value="NZ_JBHVZQ010000025.1"/>
</dbReference>
<proteinExistence type="inferred from homology"/>
<dbReference type="CDD" id="cd02972">
    <property type="entry name" value="DsbA_family"/>
    <property type="match status" value="1"/>
</dbReference>
<keyword evidence="4" id="KW-1015">Disulfide bond</keyword>
<dbReference type="InterPro" id="IPR036249">
    <property type="entry name" value="Thioredoxin-like_sf"/>
</dbReference>
<sequence>MSKRNSQAAKTAARERLRQERERQAKKAKAKRQIVVALSVVGVLAAAGGIGYAVVQANKPSAWEAALDKKIVAPANTSGENGTTVVLGKDSAKKTLKLYEDPRCPICASFEQSVGPTLLKDYEAGKYKIQFIGGTFLDGDTGDGDKMKIGSNGEGSKNAMSALGAALNVSPEAFLKFKEALYSAEFHPEESQDKLKDDDYIIKIGNSVDALKNNKKFQNAVKNGTFDAWALAMSHTFNTNEDEVNGTPSLVMDGKKLTGSDGQNTPMTVEEFNVAIEKALKG</sequence>
<accession>A0ABW6QBQ3</accession>
<keyword evidence="7" id="KW-0812">Transmembrane</keyword>
<dbReference type="EMBL" id="JBHVZQ010000025">
    <property type="protein sequence ID" value="MFF1276644.1"/>
    <property type="molecule type" value="Genomic_DNA"/>
</dbReference>
<organism evidence="9 10">
    <name type="scientific">Streptomyces marokkonensis</name>
    <dbReference type="NCBI Taxonomy" id="324855"/>
    <lineage>
        <taxon>Bacteria</taxon>
        <taxon>Bacillati</taxon>
        <taxon>Actinomycetota</taxon>
        <taxon>Actinomycetes</taxon>
        <taxon>Kitasatosporales</taxon>
        <taxon>Streptomycetaceae</taxon>
        <taxon>Streptomyces</taxon>
    </lineage>
</organism>
<keyword evidence="2" id="KW-0732">Signal</keyword>
<comment type="similarity">
    <text evidence="1">Belongs to the thioredoxin family. DsbA subfamily.</text>
</comment>
<evidence type="ECO:0000313" key="10">
    <source>
        <dbReference type="Proteomes" id="UP001601627"/>
    </source>
</evidence>
<evidence type="ECO:0000259" key="8">
    <source>
        <dbReference type="Pfam" id="PF13462"/>
    </source>
</evidence>
<reference evidence="9 10" key="1">
    <citation type="submission" date="2024-09" db="EMBL/GenBank/DDBJ databases">
        <title>The Natural Products Discovery Center: Release of the First 8490 Sequenced Strains for Exploring Actinobacteria Biosynthetic Diversity.</title>
        <authorList>
            <person name="Kalkreuter E."/>
            <person name="Kautsar S.A."/>
            <person name="Yang D."/>
            <person name="Bader C.D."/>
            <person name="Teijaro C.N."/>
            <person name="Fluegel L."/>
            <person name="Davis C.M."/>
            <person name="Simpson J.R."/>
            <person name="Lauterbach L."/>
            <person name="Steele A.D."/>
            <person name="Gui C."/>
            <person name="Meng S."/>
            <person name="Li G."/>
            <person name="Viehrig K."/>
            <person name="Ye F."/>
            <person name="Su P."/>
            <person name="Kiefer A.F."/>
            <person name="Nichols A."/>
            <person name="Cepeda A.J."/>
            <person name="Yan W."/>
            <person name="Fan B."/>
            <person name="Jiang Y."/>
            <person name="Adhikari A."/>
            <person name="Zheng C.-J."/>
            <person name="Schuster L."/>
            <person name="Cowan T.M."/>
            <person name="Smanski M.J."/>
            <person name="Chevrette M.G."/>
            <person name="De Carvalho L.P.S."/>
            <person name="Shen B."/>
        </authorList>
    </citation>
    <scope>NUCLEOTIDE SEQUENCE [LARGE SCALE GENOMIC DNA]</scope>
    <source>
        <strain evidence="9 10">NPDC058328</strain>
    </source>
</reference>
<evidence type="ECO:0000256" key="6">
    <source>
        <dbReference type="SAM" id="MobiDB-lite"/>
    </source>
</evidence>
<evidence type="ECO:0000313" key="9">
    <source>
        <dbReference type="EMBL" id="MFF1276644.1"/>
    </source>
</evidence>
<evidence type="ECO:0000256" key="1">
    <source>
        <dbReference type="ARBA" id="ARBA00005791"/>
    </source>
</evidence>
<feature type="region of interest" description="Disordered" evidence="6">
    <location>
        <begin position="1"/>
        <end position="26"/>
    </location>
</feature>
<comment type="caution">
    <text evidence="9">The sequence shown here is derived from an EMBL/GenBank/DDBJ whole genome shotgun (WGS) entry which is preliminary data.</text>
</comment>
<name>A0ABW6QBQ3_9ACTN</name>
<feature type="transmembrane region" description="Helical" evidence="7">
    <location>
        <begin position="34"/>
        <end position="55"/>
    </location>
</feature>
<keyword evidence="10" id="KW-1185">Reference proteome</keyword>
<evidence type="ECO:0000256" key="7">
    <source>
        <dbReference type="SAM" id="Phobius"/>
    </source>
</evidence>
<keyword evidence="3" id="KW-0560">Oxidoreductase</keyword>
<evidence type="ECO:0000256" key="5">
    <source>
        <dbReference type="ARBA" id="ARBA00023284"/>
    </source>
</evidence>
<dbReference type="Proteomes" id="UP001601627">
    <property type="component" value="Unassembled WGS sequence"/>
</dbReference>
<keyword evidence="7" id="KW-0472">Membrane</keyword>
<dbReference type="PANTHER" id="PTHR13887">
    <property type="entry name" value="GLUTATHIONE S-TRANSFERASE KAPPA"/>
    <property type="match status" value="1"/>
</dbReference>
<feature type="compositionally biased region" description="Basic and acidic residues" evidence="6">
    <location>
        <begin position="12"/>
        <end position="25"/>
    </location>
</feature>
<dbReference type="Pfam" id="PF13462">
    <property type="entry name" value="Thioredoxin_4"/>
    <property type="match status" value="1"/>
</dbReference>
<dbReference type="Gene3D" id="3.40.30.10">
    <property type="entry name" value="Glutaredoxin"/>
    <property type="match status" value="1"/>
</dbReference>
<evidence type="ECO:0000256" key="2">
    <source>
        <dbReference type="ARBA" id="ARBA00022729"/>
    </source>
</evidence>
<evidence type="ECO:0000256" key="3">
    <source>
        <dbReference type="ARBA" id="ARBA00023002"/>
    </source>
</evidence>
<evidence type="ECO:0000256" key="4">
    <source>
        <dbReference type="ARBA" id="ARBA00023157"/>
    </source>
</evidence>
<dbReference type="InterPro" id="IPR012336">
    <property type="entry name" value="Thioredoxin-like_fold"/>
</dbReference>
<dbReference type="SUPFAM" id="SSF52833">
    <property type="entry name" value="Thioredoxin-like"/>
    <property type="match status" value="1"/>
</dbReference>
<dbReference type="PANTHER" id="PTHR13887:SF14">
    <property type="entry name" value="DISULFIDE BOND FORMATION PROTEIN D"/>
    <property type="match status" value="1"/>
</dbReference>
<keyword evidence="5" id="KW-0676">Redox-active center</keyword>
<keyword evidence="7" id="KW-1133">Transmembrane helix</keyword>
<gene>
    <name evidence="9" type="ORF">ACFVZC_25065</name>
</gene>
<protein>
    <submittedName>
        <fullName evidence="9">Thioredoxin domain-containing protein</fullName>
    </submittedName>
</protein>